<evidence type="ECO:0000313" key="2">
    <source>
        <dbReference type="EMBL" id="CAG5170019.1"/>
    </source>
</evidence>
<dbReference type="OrthoDB" id="3691338at2759"/>
<organism evidence="2 3">
    <name type="scientific">Alternaria atra</name>
    <dbReference type="NCBI Taxonomy" id="119953"/>
    <lineage>
        <taxon>Eukaryota</taxon>
        <taxon>Fungi</taxon>
        <taxon>Dikarya</taxon>
        <taxon>Ascomycota</taxon>
        <taxon>Pezizomycotina</taxon>
        <taxon>Dothideomycetes</taxon>
        <taxon>Pleosporomycetidae</taxon>
        <taxon>Pleosporales</taxon>
        <taxon>Pleosporineae</taxon>
        <taxon>Pleosporaceae</taxon>
        <taxon>Alternaria</taxon>
        <taxon>Alternaria sect. Ulocladioides</taxon>
    </lineage>
</organism>
<proteinExistence type="predicted"/>
<evidence type="ECO:0000313" key="3">
    <source>
        <dbReference type="Proteomes" id="UP000676310"/>
    </source>
</evidence>
<sequence length="312" mass="35887">MSWFSKKASKALIAGMHLTRNEAQILVRACQELESFMTRQAEEIKAFPKTDRSEARRALESIQERHHRIDRRLDDLALRLRNNHSKEPSRKELEEATRSMSWKHLRYKYASKPSKMGREAAAQRYWPRIAESYATLLQVLGNFRQDLENGVKDDTLWSKEAQKRNRRSNLKSLKLALKCSPRIESELKSEGKHVVFNETVCCKNFSCIDAPEEAGKTQPNAEWLYYGWNNDFIMKLANDRKRSTKKFHKRAYEKRVDARSVARFRERRRQAEAGEGGEEATGATSLEESSIVSGSGLTGTSGKEKSRTLLSG</sequence>
<accession>A0A8J2N7V4</accession>
<dbReference type="RefSeq" id="XP_043170679.1">
    <property type="nucleotide sequence ID" value="XM_043314744.1"/>
</dbReference>
<comment type="caution">
    <text evidence="2">The sequence shown here is derived from an EMBL/GenBank/DDBJ whole genome shotgun (WGS) entry which is preliminary data.</text>
</comment>
<keyword evidence="3" id="KW-1185">Reference proteome</keyword>
<dbReference type="AlphaFoldDB" id="A0A8J2N7V4"/>
<feature type="compositionally biased region" description="Basic and acidic residues" evidence="1">
    <location>
        <begin position="302"/>
        <end position="312"/>
    </location>
</feature>
<protein>
    <submittedName>
        <fullName evidence="2">Uncharacterized protein</fullName>
    </submittedName>
</protein>
<name>A0A8J2N7V4_9PLEO</name>
<dbReference type="EMBL" id="CAJRGZ010000022">
    <property type="protein sequence ID" value="CAG5170019.1"/>
    <property type="molecule type" value="Genomic_DNA"/>
</dbReference>
<feature type="region of interest" description="Disordered" evidence="1">
    <location>
        <begin position="268"/>
        <end position="312"/>
    </location>
</feature>
<feature type="compositionally biased region" description="Low complexity" evidence="1">
    <location>
        <begin position="280"/>
        <end position="290"/>
    </location>
</feature>
<dbReference type="Proteomes" id="UP000676310">
    <property type="component" value="Unassembled WGS sequence"/>
</dbReference>
<evidence type="ECO:0000256" key="1">
    <source>
        <dbReference type="SAM" id="MobiDB-lite"/>
    </source>
</evidence>
<gene>
    <name evidence="2" type="ORF">ALTATR162_LOCUS7117</name>
</gene>
<feature type="compositionally biased region" description="Polar residues" evidence="1">
    <location>
        <begin position="291"/>
        <end position="301"/>
    </location>
</feature>
<reference evidence="2" key="1">
    <citation type="submission" date="2021-05" db="EMBL/GenBank/DDBJ databases">
        <authorList>
            <person name="Stam R."/>
        </authorList>
    </citation>
    <scope>NUCLEOTIDE SEQUENCE</scope>
    <source>
        <strain evidence="2">CS162</strain>
    </source>
</reference>
<dbReference type="GeneID" id="67019082"/>